<evidence type="ECO:0000313" key="4">
    <source>
        <dbReference type="Proteomes" id="UP001551329"/>
    </source>
</evidence>
<keyword evidence="4" id="KW-1185">Reference proteome</keyword>
<dbReference type="Proteomes" id="UP001551329">
    <property type="component" value="Unassembled WGS sequence"/>
</dbReference>
<feature type="transmembrane region" description="Helical" evidence="2">
    <location>
        <begin position="28"/>
        <end position="51"/>
    </location>
</feature>
<keyword evidence="2" id="KW-0472">Membrane</keyword>
<evidence type="ECO:0000256" key="2">
    <source>
        <dbReference type="SAM" id="Phobius"/>
    </source>
</evidence>
<feature type="transmembrane region" description="Helical" evidence="2">
    <location>
        <begin position="90"/>
        <end position="111"/>
    </location>
</feature>
<keyword evidence="2" id="KW-0812">Transmembrane</keyword>
<evidence type="ECO:0000256" key="1">
    <source>
        <dbReference type="SAM" id="MobiDB-lite"/>
    </source>
</evidence>
<keyword evidence="2" id="KW-1133">Transmembrane helix</keyword>
<name>A0ABV3CIW1_9ACTN</name>
<feature type="region of interest" description="Disordered" evidence="1">
    <location>
        <begin position="188"/>
        <end position="215"/>
    </location>
</feature>
<organism evidence="3 4">
    <name type="scientific">Streptomyces narbonensis</name>
    <dbReference type="NCBI Taxonomy" id="67333"/>
    <lineage>
        <taxon>Bacteria</taxon>
        <taxon>Bacillati</taxon>
        <taxon>Actinomycetota</taxon>
        <taxon>Actinomycetes</taxon>
        <taxon>Kitasatosporales</taxon>
        <taxon>Streptomycetaceae</taxon>
        <taxon>Streptomyces</taxon>
    </lineage>
</organism>
<dbReference type="RefSeq" id="WP_358477252.1">
    <property type="nucleotide sequence ID" value="NZ_JBEZAE010000029.1"/>
</dbReference>
<reference evidence="3 4" key="1">
    <citation type="submission" date="2024-06" db="EMBL/GenBank/DDBJ databases">
        <title>The Natural Products Discovery Center: Release of the First 8490 Sequenced Strains for Exploring Actinobacteria Biosynthetic Diversity.</title>
        <authorList>
            <person name="Kalkreuter E."/>
            <person name="Kautsar S.A."/>
            <person name="Yang D."/>
            <person name="Bader C.D."/>
            <person name="Teijaro C.N."/>
            <person name="Fluegel L."/>
            <person name="Davis C.M."/>
            <person name="Simpson J.R."/>
            <person name="Lauterbach L."/>
            <person name="Steele A.D."/>
            <person name="Gui C."/>
            <person name="Meng S."/>
            <person name="Li G."/>
            <person name="Viehrig K."/>
            <person name="Ye F."/>
            <person name="Su P."/>
            <person name="Kiefer A.F."/>
            <person name="Nichols A."/>
            <person name="Cepeda A.J."/>
            <person name="Yan W."/>
            <person name="Fan B."/>
            <person name="Jiang Y."/>
            <person name="Adhikari A."/>
            <person name="Zheng C.-J."/>
            <person name="Schuster L."/>
            <person name="Cowan T.M."/>
            <person name="Smanski M.J."/>
            <person name="Chevrette M.G."/>
            <person name="De Carvalho L.P.S."/>
            <person name="Shen B."/>
        </authorList>
    </citation>
    <scope>NUCLEOTIDE SEQUENCE [LARGE SCALE GENOMIC DNA]</scope>
    <source>
        <strain evidence="3 4">NPDC045974</strain>
    </source>
</reference>
<protein>
    <submittedName>
        <fullName evidence="3">Uncharacterized protein</fullName>
    </submittedName>
</protein>
<proteinExistence type="predicted"/>
<dbReference type="EMBL" id="JBEZAE010000029">
    <property type="protein sequence ID" value="MEU7074713.1"/>
    <property type="molecule type" value="Genomic_DNA"/>
</dbReference>
<gene>
    <name evidence="3" type="ORF">AB0A88_31935</name>
</gene>
<evidence type="ECO:0000313" key="3">
    <source>
        <dbReference type="EMBL" id="MEU7074713.1"/>
    </source>
</evidence>
<feature type="transmembrane region" description="Helical" evidence="2">
    <location>
        <begin position="63"/>
        <end position="84"/>
    </location>
</feature>
<comment type="caution">
    <text evidence="3">The sequence shown here is derived from an EMBL/GenBank/DDBJ whole genome shotgun (WGS) entry which is preliminary data.</text>
</comment>
<accession>A0ABV3CIW1</accession>
<sequence length="276" mass="29583">MRTPLLIPAIALSAGSLAWTTWSLVDLLGAGPIGLTVAAGADIIWASVIAAEARGLRIAGRRWLVAAIGWAALLAVAGFLVWHGISRDHIAMAVAGPLLPIGAKLVWLLALADMRDPAALTDDERAQLAAMERGMRFEEAKHQYALRRREMDAESLLADVSVDFEIKLARQEKGRELARRAPIAIAPITPEQTPITLPSTPEQPHAPARPEPAPTSVIADREQASIADLARDHVAIHPTNPAATDAICLLRPNADRPSVAAAVRRARQKLDGGLYR</sequence>